<name>A0A067PVG5_9AGAM</name>
<evidence type="ECO:0000259" key="2">
    <source>
        <dbReference type="Pfam" id="PF20415"/>
    </source>
</evidence>
<dbReference type="OrthoDB" id="2783256at2759"/>
<proteinExistence type="predicted"/>
<accession>A0A067PVG5</accession>
<feature type="region of interest" description="Disordered" evidence="1">
    <location>
        <begin position="1"/>
        <end position="54"/>
    </location>
</feature>
<dbReference type="InterPro" id="IPR046522">
    <property type="entry name" value="DUF6699"/>
</dbReference>
<organism evidence="3 4">
    <name type="scientific">Jaapia argillacea MUCL 33604</name>
    <dbReference type="NCBI Taxonomy" id="933084"/>
    <lineage>
        <taxon>Eukaryota</taxon>
        <taxon>Fungi</taxon>
        <taxon>Dikarya</taxon>
        <taxon>Basidiomycota</taxon>
        <taxon>Agaricomycotina</taxon>
        <taxon>Agaricomycetes</taxon>
        <taxon>Agaricomycetidae</taxon>
        <taxon>Jaapiales</taxon>
        <taxon>Jaapiaceae</taxon>
        <taxon>Jaapia</taxon>
    </lineage>
</organism>
<protein>
    <recommendedName>
        <fullName evidence="2">DUF6699 domain-containing protein</fullName>
    </recommendedName>
</protein>
<reference evidence="4" key="1">
    <citation type="journal article" date="2014" name="Proc. Natl. Acad. Sci. U.S.A.">
        <title>Extensive sampling of basidiomycete genomes demonstrates inadequacy of the white-rot/brown-rot paradigm for wood decay fungi.</title>
        <authorList>
            <person name="Riley R."/>
            <person name="Salamov A.A."/>
            <person name="Brown D.W."/>
            <person name="Nagy L.G."/>
            <person name="Floudas D."/>
            <person name="Held B.W."/>
            <person name="Levasseur A."/>
            <person name="Lombard V."/>
            <person name="Morin E."/>
            <person name="Otillar R."/>
            <person name="Lindquist E.A."/>
            <person name="Sun H."/>
            <person name="LaButti K.M."/>
            <person name="Schmutz J."/>
            <person name="Jabbour D."/>
            <person name="Luo H."/>
            <person name="Baker S.E."/>
            <person name="Pisabarro A.G."/>
            <person name="Walton J.D."/>
            <person name="Blanchette R.A."/>
            <person name="Henrissat B."/>
            <person name="Martin F."/>
            <person name="Cullen D."/>
            <person name="Hibbett D.S."/>
            <person name="Grigoriev I.V."/>
        </authorList>
    </citation>
    <scope>NUCLEOTIDE SEQUENCE [LARGE SCALE GENOMIC DNA]</scope>
    <source>
        <strain evidence="4">MUCL 33604</strain>
    </source>
</reference>
<dbReference type="Proteomes" id="UP000027265">
    <property type="component" value="Unassembled WGS sequence"/>
</dbReference>
<sequence length="250" mass="27529">MSSRKLNPPYAPLIRTIPLPYLPGDEDHDPTTHIDSDSYSSSPRSPSSESTYSPVANPMHSHLGLYIPSPTTSVGVSVRIHPLLAVGSILDWDLGCDPRSNPARVHSGGWGEWTHLQPHVLLEPATSPPVASLTITCDDLPWSISVAPLVSYSSWPRPSYLTTSDVLSVMHVTLRNRVSPAEFNTLSDSEKSHVGYALGQSSNICGVQRRAMKAPIMRRIDWLLGKTRFEGLEQRSIDGSKWALRVRRCS</sequence>
<dbReference type="InParanoid" id="A0A067PVG5"/>
<keyword evidence="4" id="KW-1185">Reference proteome</keyword>
<evidence type="ECO:0000256" key="1">
    <source>
        <dbReference type="SAM" id="MobiDB-lite"/>
    </source>
</evidence>
<dbReference type="EMBL" id="KL197729">
    <property type="protein sequence ID" value="KDQ54321.1"/>
    <property type="molecule type" value="Genomic_DNA"/>
</dbReference>
<gene>
    <name evidence="3" type="ORF">JAAARDRAFT_405264</name>
</gene>
<evidence type="ECO:0000313" key="4">
    <source>
        <dbReference type="Proteomes" id="UP000027265"/>
    </source>
</evidence>
<feature type="domain" description="DUF6699" evidence="2">
    <location>
        <begin position="90"/>
        <end position="234"/>
    </location>
</feature>
<feature type="compositionally biased region" description="Low complexity" evidence="1">
    <location>
        <begin position="37"/>
        <end position="54"/>
    </location>
</feature>
<dbReference type="AlphaFoldDB" id="A0A067PVG5"/>
<evidence type="ECO:0000313" key="3">
    <source>
        <dbReference type="EMBL" id="KDQ54321.1"/>
    </source>
</evidence>
<dbReference type="HOGENOM" id="CLU_085813_0_0_1"/>
<dbReference type="Pfam" id="PF20415">
    <property type="entry name" value="DUF6699"/>
    <property type="match status" value="1"/>
</dbReference>